<evidence type="ECO:0000313" key="4">
    <source>
        <dbReference type="EMBL" id="MBP2291501.1"/>
    </source>
</evidence>
<proteinExistence type="inferred from homology"/>
<evidence type="ECO:0000256" key="2">
    <source>
        <dbReference type="ARBA" id="ARBA00023002"/>
    </source>
</evidence>
<comment type="similarity">
    <text evidence="1">Belongs to the short-chain dehydrogenases/reductases (SDR) family.</text>
</comment>
<comment type="caution">
    <text evidence="4">The sequence shown here is derived from an EMBL/GenBank/DDBJ whole genome shotgun (WGS) entry which is preliminary data.</text>
</comment>
<gene>
    <name evidence="4" type="ORF">J2851_001250</name>
</gene>
<dbReference type="InterPro" id="IPR002347">
    <property type="entry name" value="SDR_fam"/>
</dbReference>
<dbReference type="PANTHER" id="PTHR43639">
    <property type="entry name" value="OXIDOREDUCTASE, SHORT-CHAIN DEHYDROGENASE/REDUCTASE FAMILY (AFU_ORTHOLOGUE AFUA_5G02870)"/>
    <property type="match status" value="1"/>
</dbReference>
<accession>A0ABS4SG24</accession>
<keyword evidence="5" id="KW-1185">Reference proteome</keyword>
<dbReference type="CDD" id="cd05233">
    <property type="entry name" value="SDR_c"/>
    <property type="match status" value="1"/>
</dbReference>
<dbReference type="PROSITE" id="PS00061">
    <property type="entry name" value="ADH_SHORT"/>
    <property type="match status" value="1"/>
</dbReference>
<dbReference type="InterPro" id="IPR020904">
    <property type="entry name" value="Sc_DH/Rdtase_CS"/>
</dbReference>
<dbReference type="InterPro" id="IPR036291">
    <property type="entry name" value="NAD(P)-bd_dom_sf"/>
</dbReference>
<dbReference type="PRINTS" id="PR00080">
    <property type="entry name" value="SDRFAMILY"/>
</dbReference>
<dbReference type="SMART" id="SM00822">
    <property type="entry name" value="PKS_KR"/>
    <property type="match status" value="1"/>
</dbReference>
<name>A0ABS4SG24_9PROT</name>
<organism evidence="4 5">
    <name type="scientific">Azospirillum rugosum</name>
    <dbReference type="NCBI Taxonomy" id="416170"/>
    <lineage>
        <taxon>Bacteria</taxon>
        <taxon>Pseudomonadati</taxon>
        <taxon>Pseudomonadota</taxon>
        <taxon>Alphaproteobacteria</taxon>
        <taxon>Rhodospirillales</taxon>
        <taxon>Azospirillaceae</taxon>
        <taxon>Azospirillum</taxon>
    </lineage>
</organism>
<evidence type="ECO:0000313" key="5">
    <source>
        <dbReference type="Proteomes" id="UP000781958"/>
    </source>
</evidence>
<dbReference type="Pfam" id="PF13561">
    <property type="entry name" value="adh_short_C2"/>
    <property type="match status" value="1"/>
</dbReference>
<sequence>MDSNARYPSLKDRAVLVTGGGTGIGAAIVERFCAQGSRVAFLDIAEEPSRALVEQLGDATPLFLPCDLRDIAALRASIQQAADALGPFHVLVNNAASDDRHPWQDVTPDYWDDRMAVNLRHQFFAAQAVAPAMQAAGGGSIVNLGSISWVIGQGGMAAYSAAKSAVLGLTRSLARDLGPSNVRVNCVMPGAVMTERQLRLWITEDDKRTILDHQCLKRLLEPDDIARMVLFLAADDSAMCTSQSFIVDGGWV</sequence>
<dbReference type="Gene3D" id="3.40.50.720">
    <property type="entry name" value="NAD(P)-binding Rossmann-like Domain"/>
    <property type="match status" value="1"/>
</dbReference>
<dbReference type="PRINTS" id="PR00081">
    <property type="entry name" value="GDHRDH"/>
</dbReference>
<dbReference type="Proteomes" id="UP000781958">
    <property type="component" value="Unassembled WGS sequence"/>
</dbReference>
<dbReference type="EMBL" id="JAGINP010000003">
    <property type="protein sequence ID" value="MBP2291501.1"/>
    <property type="molecule type" value="Genomic_DNA"/>
</dbReference>
<dbReference type="InterPro" id="IPR057326">
    <property type="entry name" value="KR_dom"/>
</dbReference>
<feature type="domain" description="Ketoreductase" evidence="3">
    <location>
        <begin position="13"/>
        <end position="196"/>
    </location>
</feature>
<dbReference type="PANTHER" id="PTHR43639:SF1">
    <property type="entry name" value="SHORT-CHAIN DEHYDROGENASE_REDUCTASE FAMILY PROTEIN"/>
    <property type="match status" value="1"/>
</dbReference>
<evidence type="ECO:0000259" key="3">
    <source>
        <dbReference type="SMART" id="SM00822"/>
    </source>
</evidence>
<reference evidence="4 5" key="1">
    <citation type="submission" date="2021-03" db="EMBL/GenBank/DDBJ databases">
        <title>Genomic Encyclopedia of Type Strains, Phase III (KMG-III): the genomes of soil and plant-associated and newly described type strains.</title>
        <authorList>
            <person name="Whitman W."/>
        </authorList>
    </citation>
    <scope>NUCLEOTIDE SEQUENCE [LARGE SCALE GENOMIC DNA]</scope>
    <source>
        <strain evidence="4 5">IMMIB AFH-6</strain>
    </source>
</reference>
<dbReference type="SUPFAM" id="SSF51735">
    <property type="entry name" value="NAD(P)-binding Rossmann-fold domains"/>
    <property type="match status" value="1"/>
</dbReference>
<protein>
    <submittedName>
        <fullName evidence="4">NAD(P)-dependent dehydrogenase (Short-subunit alcohol dehydrogenase family)</fullName>
    </submittedName>
</protein>
<evidence type="ECO:0000256" key="1">
    <source>
        <dbReference type="ARBA" id="ARBA00006484"/>
    </source>
</evidence>
<keyword evidence="2" id="KW-0560">Oxidoreductase</keyword>
<dbReference type="RefSeq" id="WP_209764989.1">
    <property type="nucleotide sequence ID" value="NZ_JAGINP010000003.1"/>
</dbReference>